<evidence type="ECO:0000256" key="1">
    <source>
        <dbReference type="SAM" id="MobiDB-lite"/>
    </source>
</evidence>
<accession>A0ABN9C8X7</accession>
<dbReference type="Proteomes" id="UP001162483">
    <property type="component" value="Unassembled WGS sequence"/>
</dbReference>
<organism evidence="2 3">
    <name type="scientific">Staurois parvus</name>
    <dbReference type="NCBI Taxonomy" id="386267"/>
    <lineage>
        <taxon>Eukaryota</taxon>
        <taxon>Metazoa</taxon>
        <taxon>Chordata</taxon>
        <taxon>Craniata</taxon>
        <taxon>Vertebrata</taxon>
        <taxon>Euteleostomi</taxon>
        <taxon>Amphibia</taxon>
        <taxon>Batrachia</taxon>
        <taxon>Anura</taxon>
        <taxon>Neobatrachia</taxon>
        <taxon>Ranoidea</taxon>
        <taxon>Ranidae</taxon>
        <taxon>Staurois</taxon>
    </lineage>
</organism>
<evidence type="ECO:0000313" key="3">
    <source>
        <dbReference type="Proteomes" id="UP001162483"/>
    </source>
</evidence>
<feature type="compositionally biased region" description="Basic and acidic residues" evidence="1">
    <location>
        <begin position="1"/>
        <end position="15"/>
    </location>
</feature>
<protein>
    <submittedName>
        <fullName evidence="2">Uncharacterized protein</fullName>
    </submittedName>
</protein>
<reference evidence="2" key="1">
    <citation type="submission" date="2023-05" db="EMBL/GenBank/DDBJ databases">
        <authorList>
            <person name="Stuckert A."/>
        </authorList>
    </citation>
    <scope>NUCLEOTIDE SEQUENCE</scope>
</reference>
<sequence length="29" mass="3411">MNEKRAGQAGEERARRCWTSSSQKMRRSL</sequence>
<feature type="region of interest" description="Disordered" evidence="1">
    <location>
        <begin position="1"/>
        <end position="29"/>
    </location>
</feature>
<proteinExistence type="predicted"/>
<dbReference type="EMBL" id="CATNWA010008447">
    <property type="protein sequence ID" value="CAI9556131.1"/>
    <property type="molecule type" value="Genomic_DNA"/>
</dbReference>
<name>A0ABN9C8X7_9NEOB</name>
<keyword evidence="3" id="KW-1185">Reference proteome</keyword>
<evidence type="ECO:0000313" key="2">
    <source>
        <dbReference type="EMBL" id="CAI9556131.1"/>
    </source>
</evidence>
<comment type="caution">
    <text evidence="2">The sequence shown here is derived from an EMBL/GenBank/DDBJ whole genome shotgun (WGS) entry which is preliminary data.</text>
</comment>
<gene>
    <name evidence="2" type="ORF">SPARVUS_LOCUS4511034</name>
</gene>